<dbReference type="InterPro" id="IPR029068">
    <property type="entry name" value="Glyas_Bleomycin-R_OHBP_Dase"/>
</dbReference>
<dbReference type="InterPro" id="IPR051785">
    <property type="entry name" value="MMCE/EMCE_epimerase"/>
</dbReference>
<dbReference type="EMBL" id="CP141059">
    <property type="protein sequence ID" value="WQQ26312.1"/>
    <property type="molecule type" value="Genomic_DNA"/>
</dbReference>
<name>A0ABZ0ZRQ5_9ACTN</name>
<dbReference type="PROSITE" id="PS51819">
    <property type="entry name" value="VOC"/>
    <property type="match status" value="1"/>
</dbReference>
<sequence>MKTLFPAFRVSDLDVALGFYTALGYDVVGNIDVGGGTRLAMLALPEEPDVSLELVHRPADGRVDPGGFDHLAVQADDLDATRERLLARGLRPSDVELPGGLDGPRTAWLVDPDGYRIELVQWPLGHPVGMTRADFTDQPS</sequence>
<keyword evidence="4" id="KW-1185">Reference proteome</keyword>
<evidence type="ECO:0000313" key="4">
    <source>
        <dbReference type="Proteomes" id="UP001327225"/>
    </source>
</evidence>
<dbReference type="SUPFAM" id="SSF54593">
    <property type="entry name" value="Glyoxalase/Bleomycin resistance protein/Dihydroxybiphenyl dioxygenase"/>
    <property type="match status" value="1"/>
</dbReference>
<keyword evidence="1" id="KW-0479">Metal-binding</keyword>
<dbReference type="CDD" id="cd06587">
    <property type="entry name" value="VOC"/>
    <property type="match status" value="1"/>
</dbReference>
<reference evidence="4" key="1">
    <citation type="submission" date="2023-12" db="EMBL/GenBank/DDBJ databases">
        <title>Novel species in genus Nocardioides.</title>
        <authorList>
            <person name="Zhou H."/>
        </authorList>
    </citation>
    <scope>NUCLEOTIDE SEQUENCE [LARGE SCALE GENOMIC DNA]</scope>
    <source>
        <strain evidence="4">HM61</strain>
    </source>
</reference>
<dbReference type="PANTHER" id="PTHR43048:SF3">
    <property type="entry name" value="METHYLMALONYL-COA EPIMERASE, MITOCHONDRIAL"/>
    <property type="match status" value="1"/>
</dbReference>
<dbReference type="Pfam" id="PF00903">
    <property type="entry name" value="Glyoxalase"/>
    <property type="match status" value="1"/>
</dbReference>
<dbReference type="Proteomes" id="UP001327225">
    <property type="component" value="Chromosome"/>
</dbReference>
<proteinExistence type="predicted"/>
<organism evidence="3 4">
    <name type="scientific">Nocardioides bizhenqiangii</name>
    <dbReference type="NCBI Taxonomy" id="3095076"/>
    <lineage>
        <taxon>Bacteria</taxon>
        <taxon>Bacillati</taxon>
        <taxon>Actinomycetota</taxon>
        <taxon>Actinomycetes</taxon>
        <taxon>Propionibacteriales</taxon>
        <taxon>Nocardioidaceae</taxon>
        <taxon>Nocardioides</taxon>
    </lineage>
</organism>
<evidence type="ECO:0000259" key="2">
    <source>
        <dbReference type="PROSITE" id="PS51819"/>
    </source>
</evidence>
<dbReference type="PANTHER" id="PTHR43048">
    <property type="entry name" value="METHYLMALONYL-COA EPIMERASE"/>
    <property type="match status" value="1"/>
</dbReference>
<dbReference type="Gene3D" id="3.10.180.10">
    <property type="entry name" value="2,3-Dihydroxybiphenyl 1,2-Dioxygenase, domain 1"/>
    <property type="match status" value="1"/>
</dbReference>
<feature type="domain" description="VOC" evidence="2">
    <location>
        <begin position="2"/>
        <end position="122"/>
    </location>
</feature>
<dbReference type="RefSeq" id="WP_322937309.1">
    <property type="nucleotide sequence ID" value="NZ_CP141059.1"/>
</dbReference>
<evidence type="ECO:0000313" key="3">
    <source>
        <dbReference type="EMBL" id="WQQ26312.1"/>
    </source>
</evidence>
<accession>A0ABZ0ZRQ5</accession>
<gene>
    <name evidence="3" type="ORF">SHK19_20420</name>
</gene>
<dbReference type="InterPro" id="IPR004360">
    <property type="entry name" value="Glyas_Fos-R_dOase_dom"/>
</dbReference>
<evidence type="ECO:0000256" key="1">
    <source>
        <dbReference type="ARBA" id="ARBA00022723"/>
    </source>
</evidence>
<protein>
    <submittedName>
        <fullName evidence="3">VOC family protein</fullName>
    </submittedName>
</protein>
<dbReference type="InterPro" id="IPR037523">
    <property type="entry name" value="VOC_core"/>
</dbReference>